<dbReference type="Gene3D" id="3.20.20.70">
    <property type="entry name" value="Aldolase class I"/>
    <property type="match status" value="1"/>
</dbReference>
<dbReference type="PANTHER" id="PTHR42738">
    <property type="entry name" value="HYDROXYMETHYLGLUTARYL-COA LYASE"/>
    <property type="match status" value="1"/>
</dbReference>
<dbReference type="AlphaFoldDB" id="A0A136WIX3"/>
<dbReference type="Pfam" id="PF00682">
    <property type="entry name" value="HMGL-like"/>
    <property type="match status" value="1"/>
</dbReference>
<evidence type="ECO:0000256" key="2">
    <source>
        <dbReference type="ARBA" id="ARBA00022723"/>
    </source>
</evidence>
<sequence>MNLPKKVKIVEVCGRDGFQNVKTFIKTEDKIAIIKKIIDSGFQKVEITSFVNPKRVPQMSDAKEVCKEVLKYAEGKGVDLVALVPNMKGAQLAFESNIKEINYVVSVSEKHNMANVQSTVEESLLHFEEICKEYKGALKVRLALATTFGCPFGEKIETQKIITMAERGLKAGASKILLADTVGLGNPVLVDSVLSEVKKYIPVDAISMHLHDTRGLALANTLAALNYGVTEFESAAAGLGGCPFAPGASGNVSSEDLVNMLTMMGIETNINMDELKTAIAFIRERVNAPVISHMASLFAIGI</sequence>
<evidence type="ECO:0000256" key="3">
    <source>
        <dbReference type="ARBA" id="ARBA00023239"/>
    </source>
</evidence>
<dbReference type="FunFam" id="3.20.20.70:FF:000071">
    <property type="entry name" value="Hydroxymethylglutaryl-CoA lyase"/>
    <property type="match status" value="1"/>
</dbReference>
<gene>
    <name evidence="6" type="primary">yngG_3</name>
    <name evidence="5" type="synonym">yngG_1</name>
    <name evidence="5" type="ORF">CLNEO_03270</name>
    <name evidence="6" type="ORF">CLNEO_04560</name>
</gene>
<dbReference type="STRING" id="36847.CLNEO_03270"/>
<organism evidence="6 7">
    <name type="scientific">Anaerotignum neopropionicum</name>
    <dbReference type="NCBI Taxonomy" id="36847"/>
    <lineage>
        <taxon>Bacteria</taxon>
        <taxon>Bacillati</taxon>
        <taxon>Bacillota</taxon>
        <taxon>Clostridia</taxon>
        <taxon>Lachnospirales</taxon>
        <taxon>Anaerotignaceae</taxon>
        <taxon>Anaerotignum</taxon>
    </lineage>
</organism>
<accession>A0A136WIX3</accession>
<dbReference type="GO" id="GO:0046951">
    <property type="term" value="P:ketone body biosynthetic process"/>
    <property type="evidence" value="ECO:0007669"/>
    <property type="project" value="TreeGrafter"/>
</dbReference>
<dbReference type="PATRIC" id="fig|36847.3.peg.406"/>
<proteinExistence type="inferred from homology"/>
<comment type="caution">
    <text evidence="6">The sequence shown here is derived from an EMBL/GenBank/DDBJ whole genome shotgun (WGS) entry which is preliminary data.</text>
</comment>
<dbReference type="GO" id="GO:0004419">
    <property type="term" value="F:hydroxymethylglutaryl-CoA lyase activity"/>
    <property type="evidence" value="ECO:0007669"/>
    <property type="project" value="UniProtKB-EC"/>
</dbReference>
<feature type="domain" description="Pyruvate carboxyltransferase" evidence="4">
    <location>
        <begin position="7"/>
        <end position="276"/>
    </location>
</feature>
<dbReference type="EMBL" id="LRVM01000001">
    <property type="protein sequence ID" value="KXL54350.1"/>
    <property type="molecule type" value="Genomic_DNA"/>
</dbReference>
<evidence type="ECO:0000259" key="4">
    <source>
        <dbReference type="PROSITE" id="PS50991"/>
    </source>
</evidence>
<dbReference type="InterPro" id="IPR013785">
    <property type="entry name" value="Aldolase_TIM"/>
</dbReference>
<reference evidence="6 7" key="1">
    <citation type="submission" date="2016-01" db="EMBL/GenBank/DDBJ databases">
        <title>Genome sequence of Clostridium neopropionicum X4, DSM-3847.</title>
        <authorList>
            <person name="Poehlein A."/>
            <person name="Beck M.H."/>
            <person name="Bengelsdorf F.R."/>
            <person name="Daniel R."/>
            <person name="Duerre P."/>
        </authorList>
    </citation>
    <scope>NUCLEOTIDE SEQUENCE [LARGE SCALE GENOMIC DNA]</scope>
    <source>
        <strain evidence="6 7">DSM-3847</strain>
    </source>
</reference>
<keyword evidence="2" id="KW-0479">Metal-binding</keyword>
<dbReference type="EC" id="4.1.3.4" evidence="6"/>
<protein>
    <submittedName>
        <fullName evidence="6">Hydroxymethylglutaryl-CoA lyase YngG</fullName>
        <ecNumber evidence="6">4.1.3.4</ecNumber>
    </submittedName>
</protein>
<dbReference type="RefSeq" id="WP_066083828.1">
    <property type="nucleotide sequence ID" value="NZ_LRVM01000001.1"/>
</dbReference>
<dbReference type="NCBIfam" id="NF004283">
    <property type="entry name" value="PRK05692.1"/>
    <property type="match status" value="1"/>
</dbReference>
<dbReference type="Proteomes" id="UP000070539">
    <property type="component" value="Unassembled WGS sequence"/>
</dbReference>
<dbReference type="CDD" id="cd07938">
    <property type="entry name" value="DRE_TIM_HMGL"/>
    <property type="match status" value="1"/>
</dbReference>
<dbReference type="OrthoDB" id="9784013at2"/>
<keyword evidence="3 6" id="KW-0456">Lyase</keyword>
<evidence type="ECO:0000313" key="5">
    <source>
        <dbReference type="EMBL" id="KXL54225.1"/>
    </source>
</evidence>
<dbReference type="EMBL" id="LRVM01000001">
    <property type="protein sequence ID" value="KXL54225.1"/>
    <property type="molecule type" value="Genomic_DNA"/>
</dbReference>
<evidence type="ECO:0000256" key="1">
    <source>
        <dbReference type="ARBA" id="ARBA00009405"/>
    </source>
</evidence>
<dbReference type="PANTHER" id="PTHR42738:SF7">
    <property type="entry name" value="HYDROXYMETHYLGLUTARYL-COA LYASE"/>
    <property type="match status" value="1"/>
</dbReference>
<dbReference type="GO" id="GO:0006552">
    <property type="term" value="P:L-leucine catabolic process"/>
    <property type="evidence" value="ECO:0007669"/>
    <property type="project" value="TreeGrafter"/>
</dbReference>
<name>A0A136WIX3_9FIRM</name>
<dbReference type="GO" id="GO:0046872">
    <property type="term" value="F:metal ion binding"/>
    <property type="evidence" value="ECO:0007669"/>
    <property type="project" value="UniProtKB-KW"/>
</dbReference>
<dbReference type="InterPro" id="IPR043594">
    <property type="entry name" value="HMGL"/>
</dbReference>
<dbReference type="InterPro" id="IPR000891">
    <property type="entry name" value="PYR_CT"/>
</dbReference>
<dbReference type="PROSITE" id="PS50991">
    <property type="entry name" value="PYR_CT"/>
    <property type="match status" value="1"/>
</dbReference>
<keyword evidence="7" id="KW-1185">Reference proteome</keyword>
<evidence type="ECO:0000313" key="6">
    <source>
        <dbReference type="EMBL" id="KXL54350.1"/>
    </source>
</evidence>
<dbReference type="SUPFAM" id="SSF51569">
    <property type="entry name" value="Aldolase"/>
    <property type="match status" value="1"/>
</dbReference>
<comment type="similarity">
    <text evidence="1">Belongs to the HMG-CoA lyase family.</text>
</comment>
<evidence type="ECO:0000313" key="7">
    <source>
        <dbReference type="Proteomes" id="UP000070539"/>
    </source>
</evidence>